<evidence type="ECO:0000313" key="12">
    <source>
        <dbReference type="Proteomes" id="UP000186364"/>
    </source>
</evidence>
<keyword evidence="6" id="KW-0547">Nucleotide-binding</keyword>
<accession>A0A1Q9ATY5</accession>
<dbReference type="Proteomes" id="UP000186364">
    <property type="component" value="Unassembled WGS sequence"/>
</dbReference>
<organism evidence="11 12">
    <name type="scientific">Xaviernesmea oryzae</name>
    <dbReference type="NCBI Taxonomy" id="464029"/>
    <lineage>
        <taxon>Bacteria</taxon>
        <taxon>Pseudomonadati</taxon>
        <taxon>Pseudomonadota</taxon>
        <taxon>Alphaproteobacteria</taxon>
        <taxon>Hyphomicrobiales</taxon>
        <taxon>Rhizobiaceae</taxon>
        <taxon>Rhizobium/Agrobacterium group</taxon>
        <taxon>Xaviernesmea</taxon>
    </lineage>
</organism>
<evidence type="ECO:0000256" key="1">
    <source>
        <dbReference type="ARBA" id="ARBA00005417"/>
    </source>
</evidence>
<dbReference type="CDD" id="cd03216">
    <property type="entry name" value="ABC_Carb_Monos_I"/>
    <property type="match status" value="1"/>
</dbReference>
<comment type="similarity">
    <text evidence="1">Belongs to the ABC transporter superfamily.</text>
</comment>
<evidence type="ECO:0000313" key="11">
    <source>
        <dbReference type="EMBL" id="OLP58883.1"/>
    </source>
</evidence>
<gene>
    <name evidence="11" type="ORF">BJF93_22895</name>
</gene>
<keyword evidence="2" id="KW-0813">Transport</keyword>
<dbReference type="OrthoDB" id="9805029at2"/>
<keyword evidence="3" id="KW-1003">Cell membrane</keyword>
<evidence type="ECO:0000256" key="7">
    <source>
        <dbReference type="ARBA" id="ARBA00022840"/>
    </source>
</evidence>
<dbReference type="InterPro" id="IPR050107">
    <property type="entry name" value="ABC_carbohydrate_import_ATPase"/>
</dbReference>
<dbReference type="InterPro" id="IPR027417">
    <property type="entry name" value="P-loop_NTPase"/>
</dbReference>
<name>A0A1Q9ATY5_9HYPH</name>
<evidence type="ECO:0000259" key="10">
    <source>
        <dbReference type="PROSITE" id="PS50893"/>
    </source>
</evidence>
<dbReference type="InterPro" id="IPR017871">
    <property type="entry name" value="ABC_transporter-like_CS"/>
</dbReference>
<dbReference type="RefSeq" id="WP_075628714.1">
    <property type="nucleotide sequence ID" value="NZ_FOAM01000017.1"/>
</dbReference>
<sequence>MAAAQPAPAAGAQSPSVHLSGIEKSFGAAKILHGVSLSFQPGEVHALIGENGAGKSSVGKIIGGYYAADKGVVEIGGMRLDQATPRRAMQFGVAMIHQELQLVPQLTVAQNVFLGLEDNVAGFLTGSDNRRFAALEARCGFGLDPRRKLGDLAIADRQKAEIMRAIARDARIIIMDEPTSSLTADETERLHKVIAWLRDEGRTIIYVTHFLDHVIEVADRVTIMRDGRVVRTGTIAGETKASLVEGMLGESAEVAYPDRPPAPSPDLAPRLELSGVSSGAGLKEVSLSIRPGEIVGLIGLVGAGRTEVARAIFGADGLSAGAIRLDGVALSSLSPQAAVKAGIALVPEDRRKQGLVMTQRTRPNMSLPHLERISRFGFLDMAEEKRRTRAMIDHFGIVPGAVDGEVAYYSGGNQQKVLLSKWAYGAPKVMILDEPSRGVDIGARRRIHDFIVELARAGVAVLLISSELEEVINLSHRGYLMSEGRVIGEVDCASITPDQVLYRLFHVGDTPAAPSHEPQGPSS</sequence>
<dbReference type="GO" id="GO:0016887">
    <property type="term" value="F:ATP hydrolysis activity"/>
    <property type="evidence" value="ECO:0007669"/>
    <property type="project" value="InterPro"/>
</dbReference>
<dbReference type="PANTHER" id="PTHR43790:SF3">
    <property type="entry name" value="D-ALLOSE IMPORT ATP-BINDING PROTEIN ALSA-RELATED"/>
    <property type="match status" value="1"/>
</dbReference>
<keyword evidence="4" id="KW-0762">Sugar transport</keyword>
<keyword evidence="8" id="KW-1278">Translocase</keyword>
<dbReference type="Pfam" id="PF00005">
    <property type="entry name" value="ABC_tran"/>
    <property type="match status" value="2"/>
</dbReference>
<evidence type="ECO:0000256" key="4">
    <source>
        <dbReference type="ARBA" id="ARBA00022597"/>
    </source>
</evidence>
<protein>
    <recommendedName>
        <fullName evidence="10">ABC transporter domain-containing protein</fullName>
    </recommendedName>
</protein>
<evidence type="ECO:0000256" key="8">
    <source>
        <dbReference type="ARBA" id="ARBA00022967"/>
    </source>
</evidence>
<keyword evidence="7" id="KW-0067">ATP-binding</keyword>
<evidence type="ECO:0000256" key="5">
    <source>
        <dbReference type="ARBA" id="ARBA00022737"/>
    </source>
</evidence>
<keyword evidence="12" id="KW-1185">Reference proteome</keyword>
<dbReference type="SUPFAM" id="SSF52540">
    <property type="entry name" value="P-loop containing nucleoside triphosphate hydrolases"/>
    <property type="match status" value="2"/>
</dbReference>
<dbReference type="PROSITE" id="PS50893">
    <property type="entry name" value="ABC_TRANSPORTER_2"/>
    <property type="match status" value="2"/>
</dbReference>
<evidence type="ECO:0000256" key="9">
    <source>
        <dbReference type="ARBA" id="ARBA00023136"/>
    </source>
</evidence>
<dbReference type="AlphaFoldDB" id="A0A1Q9ATY5"/>
<dbReference type="PANTHER" id="PTHR43790">
    <property type="entry name" value="CARBOHYDRATE TRANSPORT ATP-BINDING PROTEIN MG119-RELATED"/>
    <property type="match status" value="1"/>
</dbReference>
<comment type="caution">
    <text evidence="11">The sequence shown here is derived from an EMBL/GenBank/DDBJ whole genome shotgun (WGS) entry which is preliminary data.</text>
</comment>
<keyword evidence="9" id="KW-0472">Membrane</keyword>
<dbReference type="Gene3D" id="3.40.50.300">
    <property type="entry name" value="P-loop containing nucleotide triphosphate hydrolases"/>
    <property type="match status" value="2"/>
</dbReference>
<dbReference type="CDD" id="cd03215">
    <property type="entry name" value="ABC_Carb_Monos_II"/>
    <property type="match status" value="1"/>
</dbReference>
<dbReference type="InterPro" id="IPR003439">
    <property type="entry name" value="ABC_transporter-like_ATP-bd"/>
</dbReference>
<feature type="domain" description="ABC transporter" evidence="10">
    <location>
        <begin position="17"/>
        <end position="251"/>
    </location>
</feature>
<dbReference type="PROSITE" id="PS00211">
    <property type="entry name" value="ABC_TRANSPORTER_1"/>
    <property type="match status" value="1"/>
</dbReference>
<evidence type="ECO:0000256" key="3">
    <source>
        <dbReference type="ARBA" id="ARBA00022475"/>
    </source>
</evidence>
<evidence type="ECO:0000256" key="2">
    <source>
        <dbReference type="ARBA" id="ARBA00022448"/>
    </source>
</evidence>
<dbReference type="EMBL" id="MKIP01000054">
    <property type="protein sequence ID" value="OLP58883.1"/>
    <property type="molecule type" value="Genomic_DNA"/>
</dbReference>
<reference evidence="11 12" key="1">
    <citation type="submission" date="2016-09" db="EMBL/GenBank/DDBJ databases">
        <title>Rhizobium sp. nov., a novel species isolated from the rice rhizosphere.</title>
        <authorList>
            <person name="Zhao J."/>
            <person name="Zhang X."/>
        </authorList>
    </citation>
    <scope>NUCLEOTIDE SEQUENCE [LARGE SCALE GENOMIC DNA]</scope>
    <source>
        <strain evidence="11 12">1.7048</strain>
    </source>
</reference>
<evidence type="ECO:0000256" key="6">
    <source>
        <dbReference type="ARBA" id="ARBA00022741"/>
    </source>
</evidence>
<dbReference type="GO" id="GO:0005524">
    <property type="term" value="F:ATP binding"/>
    <property type="evidence" value="ECO:0007669"/>
    <property type="project" value="UniProtKB-KW"/>
</dbReference>
<proteinExistence type="inferred from homology"/>
<keyword evidence="5" id="KW-0677">Repeat</keyword>
<dbReference type="InterPro" id="IPR003593">
    <property type="entry name" value="AAA+_ATPase"/>
</dbReference>
<dbReference type="SMART" id="SM00382">
    <property type="entry name" value="AAA"/>
    <property type="match status" value="2"/>
</dbReference>
<feature type="domain" description="ABC transporter" evidence="10">
    <location>
        <begin position="262"/>
        <end position="508"/>
    </location>
</feature>